<accession>A0A2N9I2V8</accession>
<dbReference type="GO" id="GO:0006515">
    <property type="term" value="P:protein quality control for misfolded or incompletely synthesized proteins"/>
    <property type="evidence" value="ECO:0007669"/>
    <property type="project" value="TreeGrafter"/>
</dbReference>
<evidence type="ECO:0000256" key="1">
    <source>
        <dbReference type="SAM" id="MobiDB-lite"/>
    </source>
</evidence>
<dbReference type="InterPro" id="IPR029045">
    <property type="entry name" value="ClpP/crotonase-like_dom_sf"/>
</dbReference>
<dbReference type="GO" id="GO:0004252">
    <property type="term" value="F:serine-type endopeptidase activity"/>
    <property type="evidence" value="ECO:0007669"/>
    <property type="project" value="TreeGrafter"/>
</dbReference>
<gene>
    <name evidence="2" type="ORF">FSB_LOCUS46215</name>
</gene>
<dbReference type="EMBL" id="OIVN01004602">
    <property type="protein sequence ID" value="SPD18333.1"/>
    <property type="molecule type" value="Genomic_DNA"/>
</dbReference>
<dbReference type="PANTHER" id="PTHR10381:SF55">
    <property type="entry name" value="ATP-DEPENDENT CLP PROTEASE PROTEOLYTIC SUBUNIT-RELATED PROTEIN 1, CHLOROPLASTIC"/>
    <property type="match status" value="1"/>
</dbReference>
<dbReference type="Pfam" id="PF00574">
    <property type="entry name" value="CLP_protease"/>
    <property type="match status" value="1"/>
</dbReference>
<dbReference type="Gene3D" id="3.90.226.10">
    <property type="entry name" value="2-enoyl-CoA Hydratase, Chain A, domain 1"/>
    <property type="match status" value="1"/>
</dbReference>
<dbReference type="GO" id="GO:0004176">
    <property type="term" value="F:ATP-dependent peptidase activity"/>
    <property type="evidence" value="ECO:0007669"/>
    <property type="project" value="TreeGrafter"/>
</dbReference>
<dbReference type="GO" id="GO:0009368">
    <property type="term" value="C:endopeptidase Clp complex"/>
    <property type="evidence" value="ECO:0007669"/>
    <property type="project" value="TreeGrafter"/>
</dbReference>
<name>A0A2N9I2V8_FAGSY</name>
<dbReference type="PANTHER" id="PTHR10381">
    <property type="entry name" value="ATP-DEPENDENT CLP PROTEASE PROTEOLYTIC SUBUNIT"/>
    <property type="match status" value="1"/>
</dbReference>
<evidence type="ECO:0000313" key="2">
    <source>
        <dbReference type="EMBL" id="SPD18333.1"/>
    </source>
</evidence>
<dbReference type="SUPFAM" id="SSF52096">
    <property type="entry name" value="ClpP/crotonase"/>
    <property type="match status" value="1"/>
</dbReference>
<protein>
    <recommendedName>
        <fullName evidence="3">ATP-dependent Clp protease proteolytic subunit</fullName>
    </recommendedName>
</protein>
<evidence type="ECO:0008006" key="3">
    <source>
        <dbReference type="Google" id="ProtNLM"/>
    </source>
</evidence>
<organism evidence="2">
    <name type="scientific">Fagus sylvatica</name>
    <name type="common">Beechnut</name>
    <dbReference type="NCBI Taxonomy" id="28930"/>
    <lineage>
        <taxon>Eukaryota</taxon>
        <taxon>Viridiplantae</taxon>
        <taxon>Streptophyta</taxon>
        <taxon>Embryophyta</taxon>
        <taxon>Tracheophyta</taxon>
        <taxon>Spermatophyta</taxon>
        <taxon>Magnoliopsida</taxon>
        <taxon>eudicotyledons</taxon>
        <taxon>Gunneridae</taxon>
        <taxon>Pentapetalae</taxon>
        <taxon>rosids</taxon>
        <taxon>fabids</taxon>
        <taxon>Fagales</taxon>
        <taxon>Fagaceae</taxon>
        <taxon>Fagus</taxon>
    </lineage>
</organism>
<dbReference type="AlphaFoldDB" id="A0A2N9I2V8"/>
<dbReference type="GO" id="GO:0051117">
    <property type="term" value="F:ATPase binding"/>
    <property type="evidence" value="ECO:0007669"/>
    <property type="project" value="TreeGrafter"/>
</dbReference>
<sequence length="216" mass="24171">MSYSSAGTSSRNNGMEGDVPANVPETVKTLSKLYLPKVNRSSGAVIDMWIKAKELDANTEYYIELLSKGIGKPKEEISKDIQRPKYFQAQEAIEYGIADKIIDSRDNAFDRRNYDEILSQSRAMRKGAGAGPQAAPSGFRPLLQFKMLYTWYLGEYMKGLNSSREELSALGMQLAVFICTPGTGYTSEESKLDYPSMLQKLNLIPTQSQRNNRLVV</sequence>
<dbReference type="InterPro" id="IPR023562">
    <property type="entry name" value="ClpP/TepA"/>
</dbReference>
<proteinExistence type="predicted"/>
<feature type="compositionally biased region" description="Polar residues" evidence="1">
    <location>
        <begin position="1"/>
        <end position="13"/>
    </location>
</feature>
<reference evidence="2" key="1">
    <citation type="submission" date="2018-02" db="EMBL/GenBank/DDBJ databases">
        <authorList>
            <person name="Cohen D.B."/>
            <person name="Kent A.D."/>
        </authorList>
    </citation>
    <scope>NUCLEOTIDE SEQUENCE</scope>
</reference>
<feature type="region of interest" description="Disordered" evidence="1">
    <location>
        <begin position="1"/>
        <end position="22"/>
    </location>
</feature>